<evidence type="ECO:0000313" key="10">
    <source>
        <dbReference type="Proteomes" id="UP000276249"/>
    </source>
</evidence>
<keyword evidence="1 2" id="KW-0963">Cytoplasm</keyword>
<evidence type="ECO:0000256" key="1">
    <source>
        <dbReference type="ARBA" id="ARBA00022490"/>
    </source>
</evidence>
<proteinExistence type="inferred from homology"/>
<reference evidence="6 9" key="1">
    <citation type="submission" date="2018-03" db="EMBL/GenBank/DDBJ databases">
        <title>Draft Genome Sequences of six Lactobacillus pentosus Strains Isolated from Brines of Traditionally Fermented Spanish-Style Green Table Olives.</title>
        <authorList>
            <person name="Calero-Delgado B."/>
            <person name="Martin-Platero A.M."/>
            <person name="Perez-Pulido A.J."/>
            <person name="Benitez-Cabello A."/>
            <person name="Casimiro-Soriguer C.S."/>
            <person name="Martinez-Bueno M."/>
            <person name="Arroyo-Lopez F.N."/>
            <person name="Rodriguez-Gomez F."/>
            <person name="Bautista-Gallego J."/>
            <person name="Garrido-Fernandez A."/>
            <person name="Jimenez-Diaz R."/>
        </authorList>
    </citation>
    <scope>NUCLEOTIDE SEQUENCE [LARGE SCALE GENOMIC DNA]</scope>
    <source>
        <strain evidence="6 9">IG2</strain>
    </source>
</reference>
<dbReference type="KEGG" id="lpg:BB562_06855"/>
<reference evidence="3" key="3">
    <citation type="submission" date="2022-11" db="EMBL/GenBank/DDBJ databases">
        <authorList>
            <person name="Wang Z."/>
        </authorList>
    </citation>
    <scope>NUCLEOTIDE SEQUENCE</scope>
    <source>
        <strain evidence="3">P2000</strain>
    </source>
</reference>
<dbReference type="OrthoDB" id="2990788at2"/>
<dbReference type="EMBL" id="PVOB01000112">
    <property type="protein sequence ID" value="PRO94909.1"/>
    <property type="molecule type" value="Genomic_DNA"/>
</dbReference>
<dbReference type="InterPro" id="IPR016979">
    <property type="entry name" value="DUF2129"/>
</dbReference>
<comment type="caution">
    <text evidence="5">The sequence shown here is derived from an EMBL/GenBank/DDBJ whole genome shotgun (WGS) entry which is preliminary data.</text>
</comment>
<sequence>MDFTVKPRRSLIVYLYSMKQVRQLKRFGLIQYQSRKQHYVVLYMDEHQIPAATTKIKKLNFVRKVEPSYRPDVAMNFGERVDQGFFKPTTTGAPDDDDDEED</sequence>
<comment type="subcellular location">
    <subcellularLocation>
        <location evidence="2">Cytoplasm</location>
    </subcellularLocation>
</comment>
<reference evidence="10 11" key="2">
    <citation type="submission" date="2018-10" db="EMBL/GenBank/DDBJ databases">
        <title>Genome sequences of five Lactobacillus pentosus strains isolated from brines of traditionally fermented spanish-style green table olives and differences between them.</title>
        <authorList>
            <person name="Jimenez Diaz R."/>
        </authorList>
    </citation>
    <scope>NUCLEOTIDE SEQUENCE [LARGE SCALE GENOMIC DNA]</scope>
    <source>
        <strain evidence="7 10">IG10</strain>
        <strain evidence="8 11">IG8</strain>
    </source>
</reference>
<evidence type="ECO:0000313" key="5">
    <source>
        <dbReference type="EMBL" id="MDT7038726.1"/>
    </source>
</evidence>
<dbReference type="RefSeq" id="WP_050338434.1">
    <property type="nucleotide sequence ID" value="NZ_BJZC01000010.1"/>
</dbReference>
<evidence type="ECO:0000313" key="12">
    <source>
        <dbReference type="Proteomes" id="UP001263852"/>
    </source>
</evidence>
<dbReference type="EMBL" id="RDCL01000096">
    <property type="protein sequence ID" value="RMW51343.1"/>
    <property type="molecule type" value="Genomic_DNA"/>
</dbReference>
<dbReference type="EMBL" id="JAPEQV010000001">
    <property type="protein sequence ID" value="MDF2311295.1"/>
    <property type="molecule type" value="Genomic_DNA"/>
</dbReference>
<dbReference type="AlphaFoldDB" id="A0A241RT05"/>
<dbReference type="Proteomes" id="UP000238378">
    <property type="component" value="Unassembled WGS sequence"/>
</dbReference>
<dbReference type="Proteomes" id="UP001267003">
    <property type="component" value="Unassembled WGS sequence"/>
</dbReference>
<dbReference type="GeneID" id="49394308"/>
<accession>A0A241RT05</accession>
<evidence type="ECO:0000313" key="4">
    <source>
        <dbReference type="EMBL" id="MDT6988600.1"/>
    </source>
</evidence>
<dbReference type="Pfam" id="PF09902">
    <property type="entry name" value="DUF2129"/>
    <property type="match status" value="1"/>
</dbReference>
<evidence type="ECO:0000313" key="3">
    <source>
        <dbReference type="EMBL" id="MDF2311295.1"/>
    </source>
</evidence>
<protein>
    <recommendedName>
        <fullName evidence="2">UPF0298 protein C6Y08_07570</fullName>
    </recommendedName>
</protein>
<evidence type="ECO:0000313" key="11">
    <source>
        <dbReference type="Proteomes" id="UP000281061"/>
    </source>
</evidence>
<dbReference type="EMBL" id="JAVLAQ010000001">
    <property type="protein sequence ID" value="MDT6988600.1"/>
    <property type="molecule type" value="Genomic_DNA"/>
</dbReference>
<dbReference type="Proteomes" id="UP000281061">
    <property type="component" value="Unassembled WGS sequence"/>
</dbReference>
<dbReference type="Proteomes" id="UP001263852">
    <property type="component" value="Unassembled WGS sequence"/>
</dbReference>
<reference evidence="5" key="5">
    <citation type="submission" date="2023-08" db="EMBL/GenBank/DDBJ databases">
        <authorList>
            <person name="Page C.A."/>
            <person name="Perez-Diaz I.M."/>
        </authorList>
    </citation>
    <scope>NUCLEOTIDE SEQUENCE</scope>
    <source>
        <strain evidence="5">1.8.9</strain>
        <strain evidence="4">7.8.46</strain>
    </source>
</reference>
<dbReference type="Proteomes" id="UP000276249">
    <property type="component" value="Unassembled WGS sequence"/>
</dbReference>
<evidence type="ECO:0000313" key="9">
    <source>
        <dbReference type="Proteomes" id="UP000238378"/>
    </source>
</evidence>
<dbReference type="EMBL" id="RDCJ01000066">
    <property type="protein sequence ID" value="RMW49154.1"/>
    <property type="molecule type" value="Genomic_DNA"/>
</dbReference>
<evidence type="ECO:0000313" key="8">
    <source>
        <dbReference type="EMBL" id="RMW51343.1"/>
    </source>
</evidence>
<organism evidence="5 12">
    <name type="scientific">Lactiplantibacillus pentosus</name>
    <name type="common">Lactobacillus pentosus</name>
    <dbReference type="NCBI Taxonomy" id="1589"/>
    <lineage>
        <taxon>Bacteria</taxon>
        <taxon>Bacillati</taxon>
        <taxon>Bacillota</taxon>
        <taxon>Bacilli</taxon>
        <taxon>Lactobacillales</taxon>
        <taxon>Lactobacillaceae</taxon>
        <taxon>Lactiplantibacillus</taxon>
    </lineage>
</organism>
<evidence type="ECO:0000313" key="6">
    <source>
        <dbReference type="EMBL" id="PRO94909.1"/>
    </source>
</evidence>
<dbReference type="HAMAP" id="MF_01126">
    <property type="entry name" value="UPF0298"/>
    <property type="match status" value="1"/>
</dbReference>
<dbReference type="EMBL" id="JAVLAO010000001">
    <property type="protein sequence ID" value="MDT7038726.1"/>
    <property type="molecule type" value="Genomic_DNA"/>
</dbReference>
<evidence type="ECO:0000256" key="2">
    <source>
        <dbReference type="HAMAP-Rule" id="MF_01126"/>
    </source>
</evidence>
<keyword evidence="9" id="KW-1185">Reference proteome</keyword>
<name>A0A241RT05_LACPE</name>
<dbReference type="Proteomes" id="UP001151834">
    <property type="component" value="Unassembled WGS sequence"/>
</dbReference>
<comment type="similarity">
    <text evidence="2">Belongs to the UPF0298 family.</text>
</comment>
<gene>
    <name evidence="6" type="ORF">C6Y08_07570</name>
    <name evidence="8" type="ORF">D6U17_16885</name>
    <name evidence="7" type="ORF">D6U18_06495</name>
    <name evidence="3" type="ORF">OOJ94_00520</name>
    <name evidence="4" type="ORF">RI536_00445</name>
    <name evidence="5" type="ORF">RI555_06995</name>
</gene>
<reference evidence="3" key="4">
    <citation type="journal article" date="2023" name="Front Nutr">
        <title>Lactiplantibacillus pentosus P2020 protects the hyperuricemia and renal inflammation in mice.</title>
        <authorList>
            <person name="Wang Z."/>
            <person name="Song L."/>
            <person name="Li X."/>
            <person name="Xiao Y."/>
            <person name="Huang Y."/>
            <person name="Zhang Y."/>
            <person name="Li J."/>
            <person name="Li M."/>
            <person name="Ren Z."/>
        </authorList>
    </citation>
    <scope>NUCLEOTIDE SEQUENCE</scope>
    <source>
        <strain evidence="3">P2000</strain>
    </source>
</reference>
<evidence type="ECO:0000313" key="7">
    <source>
        <dbReference type="EMBL" id="RMW49154.1"/>
    </source>
</evidence>
<dbReference type="GO" id="GO:0005737">
    <property type="term" value="C:cytoplasm"/>
    <property type="evidence" value="ECO:0007669"/>
    <property type="project" value="UniProtKB-SubCell"/>
</dbReference>